<dbReference type="Gene3D" id="1.10.150.130">
    <property type="match status" value="1"/>
</dbReference>
<keyword evidence="3" id="KW-0233">DNA recombination</keyword>
<dbReference type="InterPro" id="IPR002104">
    <property type="entry name" value="Integrase_catalytic"/>
</dbReference>
<dbReference type="InterPro" id="IPR013762">
    <property type="entry name" value="Integrase-like_cat_sf"/>
</dbReference>
<sequence length="323" mass="38660">MSKKGDNIYLRSDGRWEGRFPIGKRKNGGKKFFSVYGETREEAKAKKVEIKKAYEKEFIKKHRFVGDLPNRKNATTKVYTFSEWCIYFLEADKERRERKKWTHQRYKMLIENYLVPEFGDLPITLITPERVNEFIKMLIESYEKEKAKEIFLLFNALMWKAKRAKFIRYNPYYYAWRPNKEEFFANFTIANLLEESPESDGFQLKAALCINQETKLQMSKLLSLEWKDIDFENRLIELNTSYQNVASEVVEHAGIRKLPIPKMTYQVLQELKKSAKNELVFRRDRILWTEPRISDTYVELGYKKVLPMWPFLNNKKGNVPESY</sequence>
<dbReference type="SUPFAM" id="SSF56349">
    <property type="entry name" value="DNA breaking-rejoining enzymes"/>
    <property type="match status" value="1"/>
</dbReference>
<dbReference type="InterPro" id="IPR010998">
    <property type="entry name" value="Integrase_recombinase_N"/>
</dbReference>
<protein>
    <recommendedName>
        <fullName evidence="8">Integrase</fullName>
    </recommendedName>
</protein>
<feature type="domain" description="Tyr recombinase" evidence="4">
    <location>
        <begin position="188"/>
        <end position="283"/>
    </location>
</feature>
<reference evidence="6 7" key="1">
    <citation type="submission" date="2024-02" db="EMBL/GenBank/DDBJ databases">
        <title>The Genome Sequence of Enterococcus sp. DIV0159.</title>
        <authorList>
            <person name="Earl A."/>
            <person name="Manson A."/>
            <person name="Gilmore M."/>
            <person name="Sanders J."/>
            <person name="Shea T."/>
            <person name="Howe W."/>
            <person name="Livny J."/>
            <person name="Cuomo C."/>
            <person name="Neafsey D."/>
            <person name="Birren B."/>
        </authorList>
    </citation>
    <scope>NUCLEOTIDE SEQUENCE [LARGE SCALE GENOMIC DNA]</scope>
    <source>
        <strain evidence="6 7">665A</strain>
    </source>
</reference>
<evidence type="ECO:0000256" key="2">
    <source>
        <dbReference type="ARBA" id="ARBA00023125"/>
    </source>
</evidence>
<keyword evidence="2" id="KW-0238">DNA-binding</keyword>
<evidence type="ECO:0000256" key="1">
    <source>
        <dbReference type="ARBA" id="ARBA00022908"/>
    </source>
</evidence>
<proteinExistence type="predicted"/>
<evidence type="ECO:0000256" key="3">
    <source>
        <dbReference type="ARBA" id="ARBA00023172"/>
    </source>
</evidence>
<gene>
    <name evidence="6" type="ORF">JZO67_002460</name>
</gene>
<evidence type="ECO:0008006" key="8">
    <source>
        <dbReference type="Google" id="ProtNLM"/>
    </source>
</evidence>
<keyword evidence="1" id="KW-0229">DNA integration</keyword>
<comment type="caution">
    <text evidence="6">The sequence shown here is derived from an EMBL/GenBank/DDBJ whole genome shotgun (WGS) entry which is preliminary data.</text>
</comment>
<organism evidence="6 7">
    <name type="scientific">Candidatus Enterococcus ferrettii</name>
    <dbReference type="NCBI Taxonomy" id="2815324"/>
    <lineage>
        <taxon>Bacteria</taxon>
        <taxon>Bacillati</taxon>
        <taxon>Bacillota</taxon>
        <taxon>Bacilli</taxon>
        <taxon>Lactobacillales</taxon>
        <taxon>Enterococcaceae</taxon>
        <taxon>Enterococcus</taxon>
    </lineage>
</organism>
<evidence type="ECO:0000259" key="5">
    <source>
        <dbReference type="Pfam" id="PF14659"/>
    </source>
</evidence>
<dbReference type="InterPro" id="IPR004107">
    <property type="entry name" value="Integrase_SAM-like_N"/>
</dbReference>
<evidence type="ECO:0000259" key="4">
    <source>
        <dbReference type="Pfam" id="PF00589"/>
    </source>
</evidence>
<evidence type="ECO:0000313" key="6">
    <source>
        <dbReference type="EMBL" id="MEO1770507.1"/>
    </source>
</evidence>
<accession>A0ABV0EPE7</accession>
<dbReference type="Proteomes" id="UP000664357">
    <property type="component" value="Unassembled WGS sequence"/>
</dbReference>
<dbReference type="RefSeq" id="WP_207705432.1">
    <property type="nucleotide sequence ID" value="NZ_JAFREL020000002.1"/>
</dbReference>
<dbReference type="Pfam" id="PF14659">
    <property type="entry name" value="Phage_int_SAM_3"/>
    <property type="match status" value="1"/>
</dbReference>
<name>A0ABV0EPE7_9ENTE</name>
<dbReference type="InterPro" id="IPR011010">
    <property type="entry name" value="DNA_brk_join_enz"/>
</dbReference>
<dbReference type="EMBL" id="JAFREL020000002">
    <property type="protein sequence ID" value="MEO1770507.1"/>
    <property type="molecule type" value="Genomic_DNA"/>
</dbReference>
<dbReference type="Pfam" id="PF00589">
    <property type="entry name" value="Phage_integrase"/>
    <property type="match status" value="1"/>
</dbReference>
<evidence type="ECO:0000313" key="7">
    <source>
        <dbReference type="Proteomes" id="UP000664357"/>
    </source>
</evidence>
<keyword evidence="7" id="KW-1185">Reference proteome</keyword>
<feature type="domain" description="Integrase SAM-like N-terminal" evidence="5">
    <location>
        <begin position="80"/>
        <end position="138"/>
    </location>
</feature>
<dbReference type="Gene3D" id="1.10.443.10">
    <property type="entry name" value="Intergrase catalytic core"/>
    <property type="match status" value="1"/>
</dbReference>